<dbReference type="PANTHER" id="PTHR48104:SF30">
    <property type="entry name" value="METACASPASE-1"/>
    <property type="match status" value="1"/>
</dbReference>
<dbReference type="RefSeq" id="WP_166142924.1">
    <property type="nucleotide sequence ID" value="NZ_JAANYN010000001.1"/>
</dbReference>
<proteinExistence type="predicted"/>
<accession>A0ABX0H1T3</accession>
<dbReference type="InterPro" id="IPR050452">
    <property type="entry name" value="Metacaspase"/>
</dbReference>
<dbReference type="PANTHER" id="PTHR48104">
    <property type="entry name" value="METACASPASE-4"/>
    <property type="match status" value="1"/>
</dbReference>
<dbReference type="InterPro" id="IPR029030">
    <property type="entry name" value="Caspase-like_dom_sf"/>
</dbReference>
<gene>
    <name evidence="2" type="ORF">G9Q97_02875</name>
</gene>
<evidence type="ECO:0000313" key="2">
    <source>
        <dbReference type="EMBL" id="NHE55753.1"/>
    </source>
</evidence>
<evidence type="ECO:0000313" key="3">
    <source>
        <dbReference type="Proteomes" id="UP000649799"/>
    </source>
</evidence>
<dbReference type="InterPro" id="IPR011600">
    <property type="entry name" value="Pept_C14_caspase"/>
</dbReference>
<evidence type="ECO:0000259" key="1">
    <source>
        <dbReference type="Pfam" id="PF00656"/>
    </source>
</evidence>
<organism evidence="2 3">
    <name type="scientific">Cyclobacterium plantarum</name>
    <dbReference type="NCBI Taxonomy" id="2716263"/>
    <lineage>
        <taxon>Bacteria</taxon>
        <taxon>Pseudomonadati</taxon>
        <taxon>Bacteroidota</taxon>
        <taxon>Cytophagia</taxon>
        <taxon>Cytophagales</taxon>
        <taxon>Cyclobacteriaceae</taxon>
        <taxon>Cyclobacterium</taxon>
    </lineage>
</organism>
<reference evidence="2 3" key="1">
    <citation type="submission" date="2020-03" db="EMBL/GenBank/DDBJ databases">
        <title>Cyclobacterium plantarum sp. nov., a marine bacterium isolated from a coastal-marine wetland.</title>
        <authorList>
            <person name="Sanchez-Porro C."/>
            <person name="Ventosa A."/>
            <person name="Amoozegar M."/>
        </authorList>
    </citation>
    <scope>NUCLEOTIDE SEQUENCE [LARGE SCALE GENOMIC DNA]</scope>
    <source>
        <strain evidence="2 3">GBPx2</strain>
    </source>
</reference>
<name>A0ABX0H1T3_9BACT</name>
<dbReference type="EMBL" id="JAANYN010000001">
    <property type="protein sequence ID" value="NHE55753.1"/>
    <property type="molecule type" value="Genomic_DNA"/>
</dbReference>
<dbReference type="Proteomes" id="UP000649799">
    <property type="component" value="Unassembled WGS sequence"/>
</dbReference>
<sequence length="676" mass="76905">MKNRTLYASLIGINAYESNVPPLYGCIIDILNIDAFLREFCAQQRLLDYQPKYFLSPNENGERAITSYQKTLGKTLDYESPTFNNVTNSAFEHLAKADDDRRDICLFYFSGHGYSSSDIPAEFADRRLETLVLKDSRSTSRDLRDKEMSYLLHRTLKDKPNVHCLVITDCCHGGGVTRGAKTGRRSVNGSDSGAKLEDFLGYSEHFFIKSNGTITFPFADYVHLAACRPEQLAVDTMNGGRFSNALVALLRSGGSICSYRDIIQRLGATVSLNLTSQTPMAVASRDWKLDRSFLGEGLLPYHPSFELHYNSQRRRWQLNAGLIHGLVPSNDLGKTLVQVEWKADAKQSITLEVGEVAMALSVVEGPDLDLLDVANKTYRAILVNLAIQQKKLDCSELDQRSRMSLLETYEAGRYHFVKPIIETSEAWDFKVNLKGNQYELEGFPYLMPRRDASNFMHTVESIGRWDYTLALNSTNSIFREDDFAFRVESVVGGDQKRMHSTDLSDNKILHIRPTQEIKLGYKDGCNPMFRFSISLNRESDLPSCYVAALYFDSLFGIYEKLIKADSQYLEKGDKVFLKYEENLDGSYEDICLEVDDAFGRSGIEEVREYLRILVSTDPIQNLAFFQQKSLTTEEKETMRSSIPAKPGKLRGYERWTAFDFSIRIFRPLPHTNHFNS</sequence>
<dbReference type="Gene3D" id="3.40.50.1460">
    <property type="match status" value="1"/>
</dbReference>
<feature type="domain" description="Peptidase C14 caspase" evidence="1">
    <location>
        <begin position="7"/>
        <end position="282"/>
    </location>
</feature>
<comment type="caution">
    <text evidence="2">The sequence shown here is derived from an EMBL/GenBank/DDBJ whole genome shotgun (WGS) entry which is preliminary data.</text>
</comment>
<protein>
    <submittedName>
        <fullName evidence="2">Caspase family protein</fullName>
    </submittedName>
</protein>
<dbReference type="Pfam" id="PF00656">
    <property type="entry name" value="Peptidase_C14"/>
    <property type="match status" value="1"/>
</dbReference>
<dbReference type="SUPFAM" id="SSF52129">
    <property type="entry name" value="Caspase-like"/>
    <property type="match status" value="1"/>
</dbReference>
<keyword evidence="3" id="KW-1185">Reference proteome</keyword>